<dbReference type="InterPro" id="IPR019264">
    <property type="entry name" value="DUF2179"/>
</dbReference>
<dbReference type="Pfam" id="PF10035">
    <property type="entry name" value="DUF2179"/>
    <property type="match status" value="1"/>
</dbReference>
<evidence type="ECO:0000259" key="7">
    <source>
        <dbReference type="Pfam" id="PF10035"/>
    </source>
</evidence>
<evidence type="ECO:0000313" key="9">
    <source>
        <dbReference type="EMBL" id="ADD69311.1"/>
    </source>
</evidence>
<dbReference type="Pfam" id="PF18955">
    <property type="entry name" value="DUF5698"/>
    <property type="match status" value="1"/>
</dbReference>
<dbReference type="PaxDb" id="522772-Dacet_2552"/>
<dbReference type="InterPro" id="IPR044035">
    <property type="entry name" value="DUF5698"/>
</dbReference>
<dbReference type="EMBL" id="CP001968">
    <property type="protein sequence ID" value="ADD69311.1"/>
    <property type="molecule type" value="Genomic_DNA"/>
</dbReference>
<feature type="domain" description="DUF2179" evidence="7">
    <location>
        <begin position="120"/>
        <end position="171"/>
    </location>
</feature>
<dbReference type="GO" id="GO:0005886">
    <property type="term" value="C:plasma membrane"/>
    <property type="evidence" value="ECO:0007669"/>
    <property type="project" value="UniProtKB-SubCell"/>
</dbReference>
<dbReference type="Gene3D" id="3.30.70.120">
    <property type="match status" value="1"/>
</dbReference>
<evidence type="ECO:0000259" key="8">
    <source>
        <dbReference type="Pfam" id="PF18955"/>
    </source>
</evidence>
<dbReference type="InterPro" id="IPR022930">
    <property type="entry name" value="UPF0316"/>
</dbReference>
<evidence type="ECO:0000256" key="5">
    <source>
        <dbReference type="ARBA" id="ARBA00023136"/>
    </source>
</evidence>
<keyword evidence="4 6" id="KW-1133">Transmembrane helix</keyword>
<sequence length="174" mass="19325">MENIDTALILSFFLIVILKSIDVTLDTIRLIFVSKGLKKVAPFMGILSSAVNISALGIVFYNGSISPVNIFAYASGFGLGSYIGLIIEERISLGFCMVRVITQERDGLALVKYLRRLKLGVTYVDAKGRQGTNVHIVLTIIRKRKLKKVLRAVTRCNPKAFYSVEDIRSVQQVI</sequence>
<evidence type="ECO:0000256" key="1">
    <source>
        <dbReference type="ARBA" id="ARBA00004651"/>
    </source>
</evidence>
<dbReference type="Proteomes" id="UP000002012">
    <property type="component" value="Chromosome"/>
</dbReference>
<feature type="transmembrane region" description="Helical" evidence="6">
    <location>
        <begin position="40"/>
        <end position="61"/>
    </location>
</feature>
<dbReference type="CDD" id="cd16381">
    <property type="entry name" value="YitT_C_like_1"/>
    <property type="match status" value="1"/>
</dbReference>
<evidence type="ECO:0000313" key="10">
    <source>
        <dbReference type="Proteomes" id="UP000002012"/>
    </source>
</evidence>
<feature type="transmembrane region" description="Helical" evidence="6">
    <location>
        <begin position="67"/>
        <end position="87"/>
    </location>
</feature>
<dbReference type="InParanoid" id="D4H4I2"/>
<dbReference type="RefSeq" id="WP_013011811.1">
    <property type="nucleotide sequence ID" value="NC_013943.1"/>
</dbReference>
<protein>
    <submittedName>
        <fullName evidence="9">Uncharacterized protein</fullName>
    </submittedName>
</protein>
<dbReference type="STRING" id="522772.Dacet_2552"/>
<keyword evidence="5 6" id="KW-0472">Membrane</keyword>
<dbReference type="eggNOG" id="COG4843">
    <property type="taxonomic scope" value="Bacteria"/>
</dbReference>
<organism evidence="9 10">
    <name type="scientific">Denitrovibrio acetiphilus (strain DSM 12809 / NBRC 114555 / N2460)</name>
    <dbReference type="NCBI Taxonomy" id="522772"/>
    <lineage>
        <taxon>Bacteria</taxon>
        <taxon>Pseudomonadati</taxon>
        <taxon>Deferribacterota</taxon>
        <taxon>Deferribacteres</taxon>
        <taxon>Deferribacterales</taxon>
        <taxon>Geovibrionaceae</taxon>
        <taxon>Denitrovibrio</taxon>
    </lineage>
</organism>
<keyword evidence="2" id="KW-1003">Cell membrane</keyword>
<dbReference type="KEGG" id="dap:Dacet_2552"/>
<evidence type="ECO:0000256" key="2">
    <source>
        <dbReference type="ARBA" id="ARBA00022475"/>
    </source>
</evidence>
<accession>D4H4I2</accession>
<feature type="domain" description="DUF5698" evidence="8">
    <location>
        <begin position="27"/>
        <end position="84"/>
    </location>
</feature>
<proteinExistence type="predicted"/>
<dbReference type="InterPro" id="IPR015867">
    <property type="entry name" value="N-reg_PII/ATP_PRibTrfase_C"/>
</dbReference>
<reference evidence="9 10" key="1">
    <citation type="journal article" date="2010" name="Stand. Genomic Sci.">
        <title>Complete genome sequence of Denitrovibrio acetiphilus type strain (N2460).</title>
        <authorList>
            <person name="Kiss H."/>
            <person name="Lang E."/>
            <person name="Lapidus A."/>
            <person name="Copeland A."/>
            <person name="Nolan M."/>
            <person name="Glavina Del Rio T."/>
            <person name="Chen F."/>
            <person name="Lucas S."/>
            <person name="Tice H."/>
            <person name="Cheng J.F."/>
            <person name="Han C."/>
            <person name="Goodwin L."/>
            <person name="Pitluck S."/>
            <person name="Liolios K."/>
            <person name="Pati A."/>
            <person name="Ivanova N."/>
            <person name="Mavromatis K."/>
            <person name="Chen A."/>
            <person name="Palaniappan K."/>
            <person name="Land M."/>
            <person name="Hauser L."/>
            <person name="Chang Y.J."/>
            <person name="Jeffries C.D."/>
            <person name="Detter J.C."/>
            <person name="Brettin T."/>
            <person name="Spring S."/>
            <person name="Rohde M."/>
            <person name="Goker M."/>
            <person name="Woyke T."/>
            <person name="Bristow J."/>
            <person name="Eisen J.A."/>
            <person name="Markowitz V."/>
            <person name="Hugenholtz P."/>
            <person name="Kyrpides N.C."/>
            <person name="Klenk H.P."/>
        </authorList>
    </citation>
    <scope>NUCLEOTIDE SEQUENCE [LARGE SCALE GENOMIC DNA]</scope>
    <source>
        <strain evidence="10">DSM 12809 / NBRC 114555 / N2460</strain>
    </source>
</reference>
<comment type="subcellular location">
    <subcellularLocation>
        <location evidence="1">Cell membrane</location>
        <topology evidence="1">Multi-pass membrane protein</topology>
    </subcellularLocation>
</comment>
<dbReference type="PANTHER" id="PTHR40060:SF1">
    <property type="entry name" value="UPF0316 PROTEIN YEBE"/>
    <property type="match status" value="1"/>
</dbReference>
<name>D4H4I2_DENA2</name>
<dbReference type="HOGENOM" id="CLU_106166_0_0_0"/>
<evidence type="ECO:0000256" key="6">
    <source>
        <dbReference type="SAM" id="Phobius"/>
    </source>
</evidence>
<keyword evidence="10" id="KW-1185">Reference proteome</keyword>
<dbReference type="OrthoDB" id="48231at2"/>
<dbReference type="PANTHER" id="PTHR40060">
    <property type="entry name" value="UPF0316 PROTEIN YEBE"/>
    <property type="match status" value="1"/>
</dbReference>
<feature type="transmembrane region" description="Helical" evidence="6">
    <location>
        <begin position="6"/>
        <end position="28"/>
    </location>
</feature>
<evidence type="ECO:0000256" key="3">
    <source>
        <dbReference type="ARBA" id="ARBA00022692"/>
    </source>
</evidence>
<keyword evidence="3 6" id="KW-0812">Transmembrane</keyword>
<gene>
    <name evidence="9" type="ordered locus">Dacet_2552</name>
</gene>
<evidence type="ECO:0000256" key="4">
    <source>
        <dbReference type="ARBA" id="ARBA00022989"/>
    </source>
</evidence>
<dbReference type="AlphaFoldDB" id="D4H4I2"/>